<dbReference type="Pfam" id="PF08448">
    <property type="entry name" value="PAS_4"/>
    <property type="match status" value="1"/>
</dbReference>
<evidence type="ECO:0000259" key="1">
    <source>
        <dbReference type="Pfam" id="PF08448"/>
    </source>
</evidence>
<reference evidence="2 3" key="1">
    <citation type="journal article" date="2019" name="Int. J. Syst. Evol. Microbiol.">
        <title>The Global Catalogue of Microorganisms (GCM) 10K type strain sequencing project: providing services to taxonomists for standard genome sequencing and annotation.</title>
        <authorList>
            <consortium name="The Broad Institute Genomics Platform"/>
            <consortium name="The Broad Institute Genome Sequencing Center for Infectious Disease"/>
            <person name="Wu L."/>
            <person name="Ma J."/>
        </authorList>
    </citation>
    <scope>NUCLEOTIDE SEQUENCE [LARGE SCALE GENOMIC DNA]</scope>
    <source>
        <strain evidence="2 3">JCM 6922</strain>
    </source>
</reference>
<dbReference type="Proteomes" id="UP001500460">
    <property type="component" value="Unassembled WGS sequence"/>
</dbReference>
<evidence type="ECO:0000313" key="2">
    <source>
        <dbReference type="EMBL" id="GAA2444111.1"/>
    </source>
</evidence>
<keyword evidence="3" id="KW-1185">Reference proteome</keyword>
<comment type="caution">
    <text evidence="2">The sequence shown here is derived from an EMBL/GenBank/DDBJ whole genome shotgun (WGS) entry which is preliminary data.</text>
</comment>
<evidence type="ECO:0000313" key="3">
    <source>
        <dbReference type="Proteomes" id="UP001500460"/>
    </source>
</evidence>
<dbReference type="Gene3D" id="3.30.450.20">
    <property type="entry name" value="PAS domain"/>
    <property type="match status" value="1"/>
</dbReference>
<gene>
    <name evidence="2" type="ORF">GCM10010421_39020</name>
</gene>
<sequence length="175" mass="18917">MPRRGEQGRPTATLSPVAVEGKVFAGGPHACDVSIGPDILPEGALLFSDGRTVRDVERPIRDVLRTGELVRDTGYQSTAPVDPHRQRLWSLSYFRLHDDAGRAIGMCEVGSGVTEAEAVVLPPDTTNAAAANAVMRAWFILHTLQKTVSFRSGLRAPNEMRLGRVFPLGDSVGWA</sequence>
<name>A0ABN3K1H6_9ACTN</name>
<proteinExistence type="predicted"/>
<protein>
    <recommendedName>
        <fullName evidence="1">PAS fold-4 domain-containing protein</fullName>
    </recommendedName>
</protein>
<organism evidence="2 3">
    <name type="scientific">Streptomyces glaucus</name>
    <dbReference type="NCBI Taxonomy" id="284029"/>
    <lineage>
        <taxon>Bacteria</taxon>
        <taxon>Bacillati</taxon>
        <taxon>Actinomycetota</taxon>
        <taxon>Actinomycetes</taxon>
        <taxon>Kitasatosporales</taxon>
        <taxon>Streptomycetaceae</taxon>
        <taxon>Streptomyces</taxon>
    </lineage>
</organism>
<accession>A0ABN3K1H6</accession>
<dbReference type="InterPro" id="IPR013656">
    <property type="entry name" value="PAS_4"/>
</dbReference>
<dbReference type="EMBL" id="BAAATK010000025">
    <property type="protein sequence ID" value="GAA2444111.1"/>
    <property type="molecule type" value="Genomic_DNA"/>
</dbReference>
<feature type="domain" description="PAS fold-4" evidence="1">
    <location>
        <begin position="50"/>
        <end position="117"/>
    </location>
</feature>